<dbReference type="InterPro" id="IPR013249">
    <property type="entry name" value="RNA_pol_sigma70_r4_t2"/>
</dbReference>
<dbReference type="SUPFAM" id="SSF88659">
    <property type="entry name" value="Sigma3 and sigma4 domains of RNA polymerase sigma factors"/>
    <property type="match status" value="1"/>
</dbReference>
<dbReference type="InterPro" id="IPR013324">
    <property type="entry name" value="RNA_pol_sigma_r3/r4-like"/>
</dbReference>
<evidence type="ECO:0000313" key="7">
    <source>
        <dbReference type="EMBL" id="OQP65704.1"/>
    </source>
</evidence>
<dbReference type="InterPro" id="IPR039425">
    <property type="entry name" value="RNA_pol_sigma-70-like"/>
</dbReference>
<evidence type="ECO:0000256" key="1">
    <source>
        <dbReference type="ARBA" id="ARBA00010641"/>
    </source>
</evidence>
<dbReference type="NCBIfam" id="TIGR02937">
    <property type="entry name" value="sigma70-ECF"/>
    <property type="match status" value="1"/>
</dbReference>
<dbReference type="Proteomes" id="UP000192276">
    <property type="component" value="Unassembled WGS sequence"/>
</dbReference>
<dbReference type="Gene3D" id="1.10.1740.10">
    <property type="match status" value="1"/>
</dbReference>
<organism evidence="7 8">
    <name type="scientific">Niastella populi</name>
    <dbReference type="NCBI Taxonomy" id="550983"/>
    <lineage>
        <taxon>Bacteria</taxon>
        <taxon>Pseudomonadati</taxon>
        <taxon>Bacteroidota</taxon>
        <taxon>Chitinophagia</taxon>
        <taxon>Chitinophagales</taxon>
        <taxon>Chitinophagaceae</taxon>
        <taxon>Niastella</taxon>
    </lineage>
</organism>
<dbReference type="InterPro" id="IPR014284">
    <property type="entry name" value="RNA_pol_sigma-70_dom"/>
</dbReference>
<evidence type="ECO:0000259" key="5">
    <source>
        <dbReference type="Pfam" id="PF04542"/>
    </source>
</evidence>
<evidence type="ECO:0000256" key="4">
    <source>
        <dbReference type="ARBA" id="ARBA00023163"/>
    </source>
</evidence>
<gene>
    <name evidence="7" type="ORF">A4R26_14185</name>
</gene>
<evidence type="ECO:0000313" key="8">
    <source>
        <dbReference type="Proteomes" id="UP000192276"/>
    </source>
</evidence>
<accession>A0A1V9G575</accession>
<dbReference type="PANTHER" id="PTHR43133">
    <property type="entry name" value="RNA POLYMERASE ECF-TYPE SIGMA FACTO"/>
    <property type="match status" value="1"/>
</dbReference>
<comment type="caution">
    <text evidence="7">The sequence shown here is derived from an EMBL/GenBank/DDBJ whole genome shotgun (WGS) entry which is preliminary data.</text>
</comment>
<reference evidence="8" key="1">
    <citation type="submission" date="2016-04" db="EMBL/GenBank/DDBJ databases">
        <authorList>
            <person name="Chen L."/>
            <person name="Zhuang W."/>
            <person name="Wang G."/>
        </authorList>
    </citation>
    <scope>NUCLEOTIDE SEQUENCE [LARGE SCALE GENOMIC DNA]</scope>
    <source>
        <strain evidence="8">208</strain>
    </source>
</reference>
<evidence type="ECO:0000256" key="2">
    <source>
        <dbReference type="ARBA" id="ARBA00023015"/>
    </source>
</evidence>
<keyword evidence="3" id="KW-0731">Sigma factor</keyword>
<keyword evidence="4" id="KW-0804">Transcription</keyword>
<dbReference type="Pfam" id="PF08281">
    <property type="entry name" value="Sigma70_r4_2"/>
    <property type="match status" value="1"/>
</dbReference>
<dbReference type="InterPro" id="IPR013325">
    <property type="entry name" value="RNA_pol_sigma_r2"/>
</dbReference>
<dbReference type="Gene3D" id="1.10.10.10">
    <property type="entry name" value="Winged helix-like DNA-binding domain superfamily/Winged helix DNA-binding domain"/>
    <property type="match status" value="1"/>
</dbReference>
<dbReference type="Pfam" id="PF04542">
    <property type="entry name" value="Sigma70_r2"/>
    <property type="match status" value="1"/>
</dbReference>
<proteinExistence type="inferred from homology"/>
<dbReference type="InterPro" id="IPR036388">
    <property type="entry name" value="WH-like_DNA-bd_sf"/>
</dbReference>
<dbReference type="InterPro" id="IPR007627">
    <property type="entry name" value="RNA_pol_sigma70_r2"/>
</dbReference>
<name>A0A1V9G575_9BACT</name>
<dbReference type="GO" id="GO:0003677">
    <property type="term" value="F:DNA binding"/>
    <property type="evidence" value="ECO:0007669"/>
    <property type="project" value="InterPro"/>
</dbReference>
<comment type="similarity">
    <text evidence="1">Belongs to the sigma-70 factor family. ECF subfamily.</text>
</comment>
<evidence type="ECO:0008006" key="9">
    <source>
        <dbReference type="Google" id="ProtNLM"/>
    </source>
</evidence>
<dbReference type="STRING" id="550983.A4R26_14185"/>
<keyword evidence="8" id="KW-1185">Reference proteome</keyword>
<keyword evidence="2" id="KW-0805">Transcription regulation</keyword>
<dbReference type="GO" id="GO:0016987">
    <property type="term" value="F:sigma factor activity"/>
    <property type="evidence" value="ECO:0007669"/>
    <property type="project" value="UniProtKB-KW"/>
</dbReference>
<sequence>MRKYYTSLYNYGSRFTSDEGLVKDCIQEVFISLWQRRENAATILSPRYYLLRAVKNKVLKSLHQHKIRSGTVPLEDEYDFLQEFSVEKLIIDKQMSEEQATTLRKTMAQLPKRQHELVYLKFYQHLDHAQIAGLMNLSRQSVYNLLHETIQKLRSLWQAELIPDPPAR</sequence>
<dbReference type="AlphaFoldDB" id="A0A1V9G575"/>
<evidence type="ECO:0000256" key="3">
    <source>
        <dbReference type="ARBA" id="ARBA00023082"/>
    </source>
</evidence>
<feature type="domain" description="RNA polymerase sigma factor 70 region 4 type 2" evidence="6">
    <location>
        <begin position="103"/>
        <end position="153"/>
    </location>
</feature>
<dbReference type="GO" id="GO:0006352">
    <property type="term" value="P:DNA-templated transcription initiation"/>
    <property type="evidence" value="ECO:0007669"/>
    <property type="project" value="InterPro"/>
</dbReference>
<protein>
    <recommendedName>
        <fullName evidence="9">RNA polymerase subunit sigma-24</fullName>
    </recommendedName>
</protein>
<dbReference type="SUPFAM" id="SSF88946">
    <property type="entry name" value="Sigma2 domain of RNA polymerase sigma factors"/>
    <property type="match status" value="1"/>
</dbReference>
<dbReference type="EMBL" id="LWBP01000067">
    <property type="protein sequence ID" value="OQP65704.1"/>
    <property type="molecule type" value="Genomic_DNA"/>
</dbReference>
<feature type="domain" description="RNA polymerase sigma-70 region 2" evidence="5">
    <location>
        <begin position="2"/>
        <end position="65"/>
    </location>
</feature>
<dbReference type="PANTHER" id="PTHR43133:SF46">
    <property type="entry name" value="RNA POLYMERASE SIGMA-70 FACTOR ECF SUBFAMILY"/>
    <property type="match status" value="1"/>
</dbReference>
<evidence type="ECO:0000259" key="6">
    <source>
        <dbReference type="Pfam" id="PF08281"/>
    </source>
</evidence>